<dbReference type="OrthoDB" id="957477at2"/>
<dbReference type="AlphaFoldDB" id="A0A1S2VAP0"/>
<organism evidence="2 3">
    <name type="scientific">Arsenicibacter rosenii</name>
    <dbReference type="NCBI Taxonomy" id="1750698"/>
    <lineage>
        <taxon>Bacteria</taxon>
        <taxon>Pseudomonadati</taxon>
        <taxon>Bacteroidota</taxon>
        <taxon>Cytophagia</taxon>
        <taxon>Cytophagales</taxon>
        <taxon>Spirosomataceae</taxon>
        <taxon>Arsenicibacter</taxon>
    </lineage>
</organism>
<comment type="caution">
    <text evidence="2">The sequence shown here is derived from an EMBL/GenBank/DDBJ whole genome shotgun (WGS) entry which is preliminary data.</text>
</comment>
<name>A0A1S2VAP0_9BACT</name>
<evidence type="ECO:0000313" key="3">
    <source>
        <dbReference type="Proteomes" id="UP000181790"/>
    </source>
</evidence>
<dbReference type="Proteomes" id="UP000181790">
    <property type="component" value="Unassembled WGS sequence"/>
</dbReference>
<protein>
    <submittedName>
        <fullName evidence="2">Uncharacterized protein</fullName>
    </submittedName>
</protein>
<accession>A0A1S2VAP0</accession>
<proteinExistence type="predicted"/>
<reference evidence="2 3" key="1">
    <citation type="submission" date="2016-10" db="EMBL/GenBank/DDBJ databases">
        <title>Arsenicibacter rosenii gen. nov., sp. nov., an efficient arsenic-methylating bacterium isolated from an arsenic-contaminated paddy soil.</title>
        <authorList>
            <person name="Huang K."/>
        </authorList>
    </citation>
    <scope>NUCLEOTIDE SEQUENCE [LARGE SCALE GENOMIC DNA]</scope>
    <source>
        <strain evidence="2 3">SM-1</strain>
    </source>
</reference>
<feature type="region of interest" description="Disordered" evidence="1">
    <location>
        <begin position="26"/>
        <end position="48"/>
    </location>
</feature>
<dbReference type="EMBL" id="MORL01000036">
    <property type="protein sequence ID" value="OIN55781.1"/>
    <property type="molecule type" value="Genomic_DNA"/>
</dbReference>
<gene>
    <name evidence="2" type="ORF">BLX24_28230</name>
</gene>
<dbReference type="RefSeq" id="WP_071506591.1">
    <property type="nucleotide sequence ID" value="NZ_MORL01000036.1"/>
</dbReference>
<keyword evidence="3" id="KW-1185">Reference proteome</keyword>
<evidence type="ECO:0000256" key="1">
    <source>
        <dbReference type="SAM" id="MobiDB-lite"/>
    </source>
</evidence>
<sequence>METTNGNTSGAASNDKNELLRKYTRQSFPALVKPAPNAEPDETEETEDNRYRALVEYREKRGNAPRFHIIDRQGRIYGCGYAYLLGWFYTPPETLSIQTTTHVFTLTGKNLHRVEQALLRERVKELREFHPHQDQEPEAGQPVISALTIASPFEKAAE</sequence>
<evidence type="ECO:0000313" key="2">
    <source>
        <dbReference type="EMBL" id="OIN55781.1"/>
    </source>
</evidence>